<dbReference type="OrthoDB" id="3190163at2"/>
<dbReference type="RefSeq" id="WP_005962339.1">
    <property type="nucleotide sequence ID" value="NZ_CP040505.1"/>
</dbReference>
<feature type="region of interest" description="Disordered" evidence="1">
    <location>
        <begin position="566"/>
        <end position="700"/>
    </location>
</feature>
<feature type="compositionally biased region" description="Low complexity" evidence="1">
    <location>
        <begin position="597"/>
        <end position="630"/>
    </location>
</feature>
<feature type="transmembrane region" description="Helical" evidence="2">
    <location>
        <begin position="71"/>
        <end position="94"/>
    </location>
</feature>
<reference evidence="4 5" key="1">
    <citation type="submission" date="2013-03" db="EMBL/GenBank/DDBJ databases">
        <title>Reference genome for the Human Microbiome Project.</title>
        <authorList>
            <person name="Aqrawi P."/>
            <person name="Ayvaz T."/>
            <person name="Bess C."/>
            <person name="Blankenburg K."/>
            <person name="Coyle M."/>
            <person name="Deng J."/>
            <person name="Forbes L."/>
            <person name="Fowler G."/>
            <person name="Francisco L."/>
            <person name="Fu Q."/>
            <person name="Gibbs R."/>
            <person name="Gross S."/>
            <person name="Gubbala S."/>
            <person name="Hale W."/>
            <person name="Hemphill L."/>
            <person name="Highlander S."/>
            <person name="Hirani K."/>
            <person name="Jackson L."/>
            <person name="Jakkamsetti A."/>
            <person name="Javaid M."/>
            <person name="Jayaseelan J.C."/>
            <person name="Jiang H."/>
            <person name="Joshi V."/>
            <person name="Korchina V."/>
            <person name="Kovar C."/>
            <person name="Lara F."/>
            <person name="Lee S."/>
            <person name="Liu Y."/>
            <person name="Mata R."/>
            <person name="Mathew T."/>
            <person name="Munidasa M."/>
            <person name="Muzny D."/>
            <person name="Nazareth L."/>
            <person name="Ngo R."/>
            <person name="Nguyen L."/>
            <person name="Nguyen N."/>
            <person name="Okwuonu G."/>
            <person name="Ongeri F."/>
            <person name="Palculict T."/>
            <person name="Patil S."/>
            <person name="Petrosino J."/>
            <person name="Pham C."/>
            <person name="Pham P."/>
            <person name="Pu L.-L."/>
            <person name="Qin X."/>
            <person name="Qu J."/>
            <person name="Reid J."/>
            <person name="Ross M."/>
            <person name="Ruth R."/>
            <person name="Saada N."/>
            <person name="San Lucas F."/>
            <person name="Santibanez J."/>
            <person name="Shang Y."/>
            <person name="Simmons D."/>
            <person name="Song X.-Z."/>
            <person name="Tang L.-Y."/>
            <person name="Thornton R."/>
            <person name="Warren J."/>
            <person name="Weissenberger G."/>
            <person name="Wilczek-Boney K."/>
            <person name="Worley K."/>
            <person name="Youmans B."/>
            <person name="Zhang J."/>
            <person name="Zhang L."/>
            <person name="Zhao Z."/>
            <person name="Zhou C."/>
            <person name="Zhu D."/>
            <person name="Zhu Y."/>
        </authorList>
    </citation>
    <scope>NUCLEOTIDE SEQUENCE [LARGE SCALE GENOMIC DNA]</scope>
    <source>
        <strain evidence="4 5">F0333</strain>
    </source>
</reference>
<dbReference type="InterPro" id="IPR005182">
    <property type="entry name" value="YdbS-like_PH"/>
</dbReference>
<feature type="domain" description="YdbS-like PH" evidence="3">
    <location>
        <begin position="448"/>
        <end position="515"/>
    </location>
</feature>
<feature type="compositionally biased region" description="Low complexity" evidence="1">
    <location>
        <begin position="566"/>
        <end position="576"/>
    </location>
</feature>
<feature type="domain" description="YdbS-like PH" evidence="3">
    <location>
        <begin position="94"/>
        <end position="172"/>
    </location>
</feature>
<name>N6X4B5_9ACTO</name>
<protein>
    <recommendedName>
        <fullName evidence="3">YdbS-like PH domain-containing protein</fullName>
    </recommendedName>
</protein>
<evidence type="ECO:0000313" key="4">
    <source>
        <dbReference type="EMBL" id="ENO18561.1"/>
    </source>
</evidence>
<feature type="transmembrane region" description="Helical" evidence="2">
    <location>
        <begin position="32"/>
        <end position="51"/>
    </location>
</feature>
<evidence type="ECO:0000256" key="1">
    <source>
        <dbReference type="SAM" id="MobiDB-lite"/>
    </source>
</evidence>
<feature type="domain" description="YdbS-like PH" evidence="3">
    <location>
        <begin position="318"/>
        <end position="368"/>
    </location>
</feature>
<accession>N6X4B5</accession>
<evidence type="ECO:0000259" key="3">
    <source>
        <dbReference type="Pfam" id="PF03703"/>
    </source>
</evidence>
<keyword evidence="2" id="KW-0812">Transmembrane</keyword>
<proteinExistence type="predicted"/>
<keyword evidence="5" id="KW-1185">Reference proteome</keyword>
<dbReference type="Pfam" id="PF03703">
    <property type="entry name" value="bPH_2"/>
    <property type="match status" value="3"/>
</dbReference>
<feature type="compositionally biased region" description="Low complexity" evidence="1">
    <location>
        <begin position="675"/>
        <end position="694"/>
    </location>
</feature>
<dbReference type="PANTHER" id="PTHR34473:SF2">
    <property type="entry name" value="UPF0699 TRANSMEMBRANE PROTEIN YDBT"/>
    <property type="match status" value="1"/>
</dbReference>
<keyword evidence="2" id="KW-1133">Transmembrane helix</keyword>
<organism evidence="4 5">
    <name type="scientific">Schaalia cardiffensis F0333</name>
    <dbReference type="NCBI Taxonomy" id="888050"/>
    <lineage>
        <taxon>Bacteria</taxon>
        <taxon>Bacillati</taxon>
        <taxon>Actinomycetota</taxon>
        <taxon>Actinomycetes</taxon>
        <taxon>Actinomycetales</taxon>
        <taxon>Actinomycetaceae</taxon>
        <taxon>Schaalia</taxon>
    </lineage>
</organism>
<gene>
    <name evidence="4" type="ORF">HMPREF9004_0610</name>
</gene>
<feature type="region of interest" description="Disordered" evidence="1">
    <location>
        <begin position="204"/>
        <end position="233"/>
    </location>
</feature>
<dbReference type="EMBL" id="AQHZ01000010">
    <property type="protein sequence ID" value="ENO18561.1"/>
    <property type="molecule type" value="Genomic_DNA"/>
</dbReference>
<evidence type="ECO:0000313" key="5">
    <source>
        <dbReference type="Proteomes" id="UP000013015"/>
    </source>
</evidence>
<feature type="transmembrane region" description="Helical" evidence="2">
    <location>
        <begin position="282"/>
        <end position="306"/>
    </location>
</feature>
<evidence type="ECO:0000256" key="2">
    <source>
        <dbReference type="SAM" id="Phobius"/>
    </source>
</evidence>
<dbReference type="eggNOG" id="COG3428">
    <property type="taxonomic scope" value="Bacteria"/>
</dbReference>
<dbReference type="AlphaFoldDB" id="N6X4B5"/>
<feature type="transmembrane region" description="Helical" evidence="2">
    <location>
        <begin position="252"/>
        <end position="276"/>
    </location>
</feature>
<dbReference type="Proteomes" id="UP000013015">
    <property type="component" value="Unassembled WGS sequence"/>
</dbReference>
<dbReference type="PATRIC" id="fig|888050.3.peg.582"/>
<keyword evidence="2" id="KW-0472">Membrane</keyword>
<comment type="caution">
    <text evidence="4">The sequence shown here is derived from an EMBL/GenBank/DDBJ whole genome shotgun (WGS) entry which is preliminary data.</text>
</comment>
<dbReference type="PANTHER" id="PTHR34473">
    <property type="entry name" value="UPF0699 TRANSMEMBRANE PROTEIN YDBS"/>
    <property type="match status" value="1"/>
</dbReference>
<dbReference type="STRING" id="888050.HMPREF9004_0610"/>
<feature type="compositionally biased region" description="Low complexity" evidence="1">
    <location>
        <begin position="219"/>
        <end position="232"/>
    </location>
</feature>
<sequence length="700" mass="73679">MSAGGGAAPKIRATEGAIAEGQWRRLHPLSPLIKAWKGVTVLLAIVLFQNTNLFVNTLSSNYAHSLGTGRIVLIAVGGLLGLVLILGLISYLSWRVTRFAVTDSGVYYRSGILLRTLKQARLERIQGVDIQHPLLGRVFGLGTIDIEVAGGAGSKVAFGFLKTQELEDLRAEILARASGVFSDATVAQAGSFAPHHSKAGVPVPGTNAGYGEGTPLPPAGASSPSATAGMTPRRFAPSAPERVLYKVPSGRLLGSLILTSGVFVGVLVLLAVLVGVGVLTTLIGAGGLSGVVGLLPILLAMGAIVWKRFAGEFNFTGAVSPDGIRTRSGLLETRSQTIPPNRIHAVRIQRPLLWRWVGWYRVTITQAGFAVQNQEETKKGFSTDLLLPVGTRADAELALWLVVRDLGVPDPQAFMSAALDGTGEGVGFIPVSTRARILDPLVKKRRAVALTQTCLVIRDGWLSWDLSVIPVERVQSLKLAQGPLERRLSLADVEAQIVPGTTPCRARHLDVSAAVALSEGLRERARIRRTKEPPERWLSRVQSRLDFEGRTGVIGEAGAVLPSGAQSASSMAGGQSRLYSQPGVIPSAVQSPPLMPYPQGGQPMPYPQNGQPMPYPQGGQPAAQAPSGQPALNGLTTPFPSAGQAGPFPQATTQPQIAHPAPIPPNGQPAPLPPNGQAGPIPEIPPQASSAQPPFAEEHS</sequence>
<feature type="compositionally biased region" description="Pro residues" evidence="1">
    <location>
        <begin position="661"/>
        <end position="674"/>
    </location>
</feature>
<dbReference type="HOGENOM" id="CLU_024617_4_2_11"/>